<feature type="region of interest" description="Disordered" evidence="1">
    <location>
        <begin position="87"/>
        <end position="179"/>
    </location>
</feature>
<comment type="caution">
    <text evidence="2">The sequence shown here is derived from an EMBL/GenBank/DDBJ whole genome shotgun (WGS) entry which is preliminary data.</text>
</comment>
<dbReference type="InterPro" id="IPR046686">
    <property type="entry name" value="DUF6556"/>
</dbReference>
<accession>A0A3A4S2V3</accession>
<evidence type="ECO:0000256" key="1">
    <source>
        <dbReference type="SAM" id="MobiDB-lite"/>
    </source>
</evidence>
<evidence type="ECO:0000313" key="2">
    <source>
        <dbReference type="EMBL" id="RJP83804.1"/>
    </source>
</evidence>
<protein>
    <recommendedName>
        <fullName evidence="4">TBC1 domain family member 8B</fullName>
    </recommendedName>
</protein>
<sequence>MYHETELATRKGNFSFFKIFLKKQSIINHNQRRECMSNYRRTSKPKTEHIKKGFTVFQKTVATIASILGLITASITIMNALDNNKNIKKEPTTSQTTTIVKEIQKESPQENTSPNKENKTSQEKTQQEETPKSSVKEEKKEEQKTSTQDSSTPAPTPSKPATENEKQSNTPTSENKTNQ</sequence>
<organism evidence="2 3">
    <name type="scientific">Streptococcus pseudopneumoniae</name>
    <dbReference type="NCBI Taxonomy" id="257758"/>
    <lineage>
        <taxon>Bacteria</taxon>
        <taxon>Bacillati</taxon>
        <taxon>Bacillota</taxon>
        <taxon>Bacilli</taxon>
        <taxon>Lactobacillales</taxon>
        <taxon>Streptococcaceae</taxon>
        <taxon>Streptococcus</taxon>
    </lineage>
</organism>
<reference evidence="3" key="1">
    <citation type="submission" date="2018-02" db="EMBL/GenBank/DDBJ databases">
        <authorList>
            <person name="Handem S."/>
        </authorList>
    </citation>
    <scope>NUCLEOTIDE SEQUENCE [LARGE SCALE GENOMIC DNA]</scope>
    <source>
        <strain evidence="3">Spain939</strain>
    </source>
</reference>
<evidence type="ECO:0000313" key="3">
    <source>
        <dbReference type="Proteomes" id="UP000266144"/>
    </source>
</evidence>
<dbReference type="EMBL" id="PTQV01000015">
    <property type="protein sequence ID" value="RJP83804.1"/>
    <property type="molecule type" value="Genomic_DNA"/>
</dbReference>
<dbReference type="Proteomes" id="UP000266144">
    <property type="component" value="Unassembled WGS sequence"/>
</dbReference>
<gene>
    <name evidence="2" type="ORF">C5O68_02465</name>
</gene>
<name>A0A3A4S2V3_9STRE</name>
<proteinExistence type="predicted"/>
<dbReference type="AlphaFoldDB" id="A0A3A4S2V3"/>
<feature type="compositionally biased region" description="Basic and acidic residues" evidence="1">
    <location>
        <begin position="116"/>
        <end position="144"/>
    </location>
</feature>
<evidence type="ECO:0008006" key="4">
    <source>
        <dbReference type="Google" id="ProtNLM"/>
    </source>
</evidence>
<feature type="compositionally biased region" description="Polar residues" evidence="1">
    <location>
        <begin position="167"/>
        <end position="179"/>
    </location>
</feature>
<dbReference type="Pfam" id="PF20193">
    <property type="entry name" value="DUF6556"/>
    <property type="match status" value="1"/>
</dbReference>